<dbReference type="PANTHER" id="PTHR44068:SF1">
    <property type="entry name" value="HYPOTHETICAL LOC100005854"/>
    <property type="match status" value="1"/>
</dbReference>
<dbReference type="Proteomes" id="UP000323876">
    <property type="component" value="Unassembled WGS sequence"/>
</dbReference>
<gene>
    <name evidence="3" type="ORF">F3087_36605</name>
</gene>
<dbReference type="OrthoDB" id="529208at2"/>
<dbReference type="CDD" id="cd02440">
    <property type="entry name" value="AdoMet_MTases"/>
    <property type="match status" value="1"/>
</dbReference>
<dbReference type="AlphaFoldDB" id="A0A5N0E8R0"/>
<dbReference type="GO" id="GO:0003838">
    <property type="term" value="F:sterol 24-C-methyltransferase activity"/>
    <property type="evidence" value="ECO:0007669"/>
    <property type="project" value="TreeGrafter"/>
</dbReference>
<dbReference type="SUPFAM" id="SSF53335">
    <property type="entry name" value="S-adenosyl-L-methionine-dependent methyltransferases"/>
    <property type="match status" value="1"/>
</dbReference>
<dbReference type="GO" id="GO:0032259">
    <property type="term" value="P:methylation"/>
    <property type="evidence" value="ECO:0007669"/>
    <property type="project" value="UniProtKB-KW"/>
</dbReference>
<feature type="domain" description="Methyltransferase type 11" evidence="2">
    <location>
        <begin position="79"/>
        <end position="178"/>
    </location>
</feature>
<keyword evidence="3" id="KW-0489">Methyltransferase</keyword>
<dbReference type="PANTHER" id="PTHR44068">
    <property type="entry name" value="ZGC:194242"/>
    <property type="match status" value="1"/>
</dbReference>
<dbReference type="InterPro" id="IPR013216">
    <property type="entry name" value="Methyltransf_11"/>
</dbReference>
<comment type="caution">
    <text evidence="3">The sequence shown here is derived from an EMBL/GenBank/DDBJ whole genome shotgun (WGS) entry which is preliminary data.</text>
</comment>
<evidence type="ECO:0000259" key="2">
    <source>
        <dbReference type="Pfam" id="PF08241"/>
    </source>
</evidence>
<keyword evidence="4" id="KW-1185">Reference proteome</keyword>
<dbReference type="Pfam" id="PF08241">
    <property type="entry name" value="Methyltransf_11"/>
    <property type="match status" value="1"/>
</dbReference>
<evidence type="ECO:0000313" key="3">
    <source>
        <dbReference type="EMBL" id="KAA8883941.1"/>
    </source>
</evidence>
<protein>
    <submittedName>
        <fullName evidence="3">Methyltransferase domain-containing protein</fullName>
    </submittedName>
</protein>
<dbReference type="EMBL" id="VXLC01000024">
    <property type="protein sequence ID" value="KAA8883941.1"/>
    <property type="molecule type" value="Genomic_DNA"/>
</dbReference>
<organism evidence="3 4">
    <name type="scientific">Nocardia colli</name>
    <dbReference type="NCBI Taxonomy" id="2545717"/>
    <lineage>
        <taxon>Bacteria</taxon>
        <taxon>Bacillati</taxon>
        <taxon>Actinomycetota</taxon>
        <taxon>Actinomycetes</taxon>
        <taxon>Mycobacteriales</taxon>
        <taxon>Nocardiaceae</taxon>
        <taxon>Nocardia</taxon>
    </lineage>
</organism>
<dbReference type="Gene3D" id="3.40.50.150">
    <property type="entry name" value="Vaccinia Virus protein VP39"/>
    <property type="match status" value="1"/>
</dbReference>
<evidence type="ECO:0000313" key="4">
    <source>
        <dbReference type="Proteomes" id="UP000323876"/>
    </source>
</evidence>
<dbReference type="InterPro" id="IPR050447">
    <property type="entry name" value="Erg6_SMT_methyltransf"/>
</dbReference>
<accession>A0A5N0E8R0</accession>
<dbReference type="GO" id="GO:0016126">
    <property type="term" value="P:sterol biosynthetic process"/>
    <property type="evidence" value="ECO:0007669"/>
    <property type="project" value="TreeGrafter"/>
</dbReference>
<keyword evidence="1 3" id="KW-0808">Transferase</keyword>
<evidence type="ECO:0000256" key="1">
    <source>
        <dbReference type="ARBA" id="ARBA00022679"/>
    </source>
</evidence>
<proteinExistence type="predicted"/>
<dbReference type="InterPro" id="IPR029063">
    <property type="entry name" value="SAM-dependent_MTases_sf"/>
</dbReference>
<reference evidence="3 4" key="1">
    <citation type="submission" date="2019-09" db="EMBL/GenBank/DDBJ databases">
        <authorList>
            <person name="Wang X."/>
        </authorList>
    </citation>
    <scope>NUCLEOTIDE SEQUENCE [LARGE SCALE GENOMIC DNA]</scope>
    <source>
        <strain evidence="3 4">CICC 11023</strain>
    </source>
</reference>
<name>A0A5N0E8R0_9NOCA</name>
<sequence length="237" mass="24933">MLGDDLAGCDDPADARHRRSIRSVNAIAARVMSALAGQLGHPHGLLGKVVAVVLNRANRRDAIAAVEAASITPGETVADIGFGGGAGLGLLLGRAGSTGVVYGIDISTDMVTRARSRFHREIDSSRLRLLEGSLNDLPLDDSSLDAIITVNTIYFIADLDEAFAELARVLRPAGRAVICLGDPAAMAELPFTPYGFRLRPVAEVIAELERAGLSVNHREVPVGLVAGHLLIASHPPR</sequence>